<evidence type="ECO:0000256" key="7">
    <source>
        <dbReference type="ARBA" id="ARBA00023235"/>
    </source>
</evidence>
<dbReference type="InterPro" id="IPR014017">
    <property type="entry name" value="DNA_helicase_UvrD-like_C"/>
</dbReference>
<dbReference type="GO" id="GO:0000725">
    <property type="term" value="P:recombinational repair"/>
    <property type="evidence" value="ECO:0007669"/>
    <property type="project" value="TreeGrafter"/>
</dbReference>
<dbReference type="InterPro" id="IPR027417">
    <property type="entry name" value="P-loop_NTPase"/>
</dbReference>
<dbReference type="GO" id="GO:0005634">
    <property type="term" value="C:nucleus"/>
    <property type="evidence" value="ECO:0007669"/>
    <property type="project" value="TreeGrafter"/>
</dbReference>
<evidence type="ECO:0000313" key="15">
    <source>
        <dbReference type="EMBL" id="GJQ14448.1"/>
    </source>
</evidence>
<accession>A0A9C7Q0Y0</accession>
<feature type="compositionally biased region" description="Basic and acidic residues" evidence="12">
    <location>
        <begin position="745"/>
        <end position="760"/>
    </location>
</feature>
<comment type="catalytic activity">
    <reaction evidence="10">
        <text>ATP + H2O = ADP + phosphate + H(+)</text>
        <dbReference type="Rhea" id="RHEA:13065"/>
        <dbReference type="ChEBI" id="CHEBI:15377"/>
        <dbReference type="ChEBI" id="CHEBI:15378"/>
        <dbReference type="ChEBI" id="CHEBI:30616"/>
        <dbReference type="ChEBI" id="CHEBI:43474"/>
        <dbReference type="ChEBI" id="CHEBI:456216"/>
        <dbReference type="EC" id="5.6.2.4"/>
    </reaction>
</comment>
<dbReference type="GO" id="GO:0005524">
    <property type="term" value="F:ATP binding"/>
    <property type="evidence" value="ECO:0007669"/>
    <property type="project" value="UniProtKB-UniRule"/>
</dbReference>
<dbReference type="PROSITE" id="PS51217">
    <property type="entry name" value="UVRD_HELICASE_CTER"/>
    <property type="match status" value="1"/>
</dbReference>
<sequence length="766" mass="88112">MTSQLKLTEEQRKAIEWEPKDTLIISSCPGSGKTLVLVHRVAFWIDQLHILPKDILLITFTRSACAEVRERLKSILGNKWLEDLKVWTFHSLALSVVRNLGETILKKNFGVSRNFTIFSNAEQRKLLEKILAEMALEESNKGKDCNLQEKDWKNSKVFSNKELSNILSQIQKHKATLTVPATGRLGAIFDKYNQYLHQCNGLDFCDLLLCAKQVLEVGVDNCSSWSKVWKRYSYAIVDEYQDCSVLNKAFLCSILQDDSHVTLIGDDDQSIYGFQGAEGGPLTPLFRNSEKESNCPVLRLGFNFRSAKQIVMCTSSLILRNKYRTTKTVTNDSTKEGQIQVWICRNEKCELETLCNNVLNLTADGVANNNIAILVRTRSLAFEVFSYLKNRDIPCRLVSEASQSSGDDYEILPRNGQDLCILIVKSFCKLMLNTKDDVALLLITAIYFPNVPQHLLSQWRNSSGNSQSLLQELRDACKNSLKGSHNLHLQEKSKQMLIEEYSEEINQVLSLVDIITGKFLKKTRLSILSEEIVDLLPSEMRRRIGDRDLFVSKQIFQKAEMSLEQRVDWLSQQHSKETQNDSVKKALLTLSKNRSQDVFSGNAGAPGMIDNIYTRLKLFVDSLEEIQCEYEMKLQRNNCVQCCTVHQAKGKEWDYVHVVRLNEDHFPVRPRLQTTLMERDVEIHYEEERRIAYVAMSRARKALFLSYLEEEEDGKHLIASRFLTEIPDYLTTRKRIDSVQSIALKQERKNPRQRKTEPPKQRKRTK</sequence>
<dbReference type="PANTHER" id="PTHR11070:SF2">
    <property type="entry name" value="ATP-DEPENDENT DNA HELICASE SRS2"/>
    <property type="match status" value="1"/>
</dbReference>
<dbReference type="SUPFAM" id="SSF52540">
    <property type="entry name" value="P-loop containing nucleoside triphosphate hydrolases"/>
    <property type="match status" value="1"/>
</dbReference>
<evidence type="ECO:0000256" key="10">
    <source>
        <dbReference type="ARBA" id="ARBA00048988"/>
    </source>
</evidence>
<dbReference type="EMBL" id="BQMJ01000055">
    <property type="protein sequence ID" value="GJQ14448.1"/>
    <property type="molecule type" value="Genomic_DNA"/>
</dbReference>
<evidence type="ECO:0000256" key="2">
    <source>
        <dbReference type="ARBA" id="ARBA00022741"/>
    </source>
</evidence>
<keyword evidence="16" id="KW-1185">Reference proteome</keyword>
<organism evidence="15 16">
    <name type="scientific">Galdieria partita</name>
    <dbReference type="NCBI Taxonomy" id="83374"/>
    <lineage>
        <taxon>Eukaryota</taxon>
        <taxon>Rhodophyta</taxon>
        <taxon>Bangiophyceae</taxon>
        <taxon>Galdieriales</taxon>
        <taxon>Galdieriaceae</taxon>
        <taxon>Galdieria</taxon>
    </lineage>
</organism>
<evidence type="ECO:0000256" key="6">
    <source>
        <dbReference type="ARBA" id="ARBA00023125"/>
    </source>
</evidence>
<feature type="domain" description="UvrD-like helicase ATP-binding" evidence="13">
    <location>
        <begin position="6"/>
        <end position="307"/>
    </location>
</feature>
<dbReference type="Gene3D" id="1.10.486.10">
    <property type="entry name" value="PCRA, domain 4"/>
    <property type="match status" value="1"/>
</dbReference>
<keyword evidence="5 11" id="KW-0067">ATP-binding</keyword>
<dbReference type="EC" id="5.6.2.4" evidence="9"/>
<keyword evidence="6" id="KW-0238">DNA-binding</keyword>
<keyword evidence="2 11" id="KW-0547">Nucleotide-binding</keyword>
<comment type="catalytic activity">
    <reaction evidence="8">
        <text>Couples ATP hydrolysis with the unwinding of duplex DNA by translocating in the 3'-5' direction.</text>
        <dbReference type="EC" id="5.6.2.4"/>
    </reaction>
</comment>
<protein>
    <recommendedName>
        <fullName evidence="9">DNA 3'-5' helicase</fullName>
        <ecNumber evidence="9">5.6.2.4</ecNumber>
    </recommendedName>
</protein>
<dbReference type="PANTHER" id="PTHR11070">
    <property type="entry name" value="UVRD / RECB / PCRA DNA HELICASE FAMILY MEMBER"/>
    <property type="match status" value="1"/>
</dbReference>
<gene>
    <name evidence="15" type="ORF">GpartN1_g6239.t1</name>
</gene>
<evidence type="ECO:0000256" key="3">
    <source>
        <dbReference type="ARBA" id="ARBA00022801"/>
    </source>
</evidence>
<keyword evidence="3 11" id="KW-0378">Hydrolase</keyword>
<reference evidence="15" key="2">
    <citation type="submission" date="2022-01" db="EMBL/GenBank/DDBJ databases">
        <authorList>
            <person name="Hirooka S."/>
            <person name="Miyagishima S.Y."/>
        </authorList>
    </citation>
    <scope>NUCLEOTIDE SEQUENCE</scope>
    <source>
        <strain evidence="15">NBRC 102759</strain>
    </source>
</reference>
<evidence type="ECO:0000256" key="8">
    <source>
        <dbReference type="ARBA" id="ARBA00034617"/>
    </source>
</evidence>
<dbReference type="InterPro" id="IPR000212">
    <property type="entry name" value="DNA_helicase_UvrD/REP"/>
</dbReference>
<dbReference type="Pfam" id="PF00580">
    <property type="entry name" value="UvrD-helicase"/>
    <property type="match status" value="1"/>
</dbReference>
<feature type="binding site" evidence="11">
    <location>
        <begin position="27"/>
        <end position="34"/>
    </location>
    <ligand>
        <name>ATP</name>
        <dbReference type="ChEBI" id="CHEBI:30616"/>
    </ligand>
</feature>
<evidence type="ECO:0000256" key="11">
    <source>
        <dbReference type="PROSITE-ProRule" id="PRU00560"/>
    </source>
</evidence>
<dbReference type="PROSITE" id="PS51198">
    <property type="entry name" value="UVRD_HELICASE_ATP_BIND"/>
    <property type="match status" value="1"/>
</dbReference>
<dbReference type="CDD" id="cd17932">
    <property type="entry name" value="DEXQc_UvrD"/>
    <property type="match status" value="1"/>
</dbReference>
<evidence type="ECO:0000256" key="9">
    <source>
        <dbReference type="ARBA" id="ARBA00034808"/>
    </source>
</evidence>
<dbReference type="OrthoDB" id="2112at2759"/>
<evidence type="ECO:0000259" key="13">
    <source>
        <dbReference type="PROSITE" id="PS51198"/>
    </source>
</evidence>
<reference evidence="15" key="1">
    <citation type="journal article" date="2022" name="Proc. Natl. Acad. Sci. U.S.A.">
        <title>Life cycle and functional genomics of the unicellular red alga Galdieria for elucidating algal and plant evolution and industrial use.</title>
        <authorList>
            <person name="Hirooka S."/>
            <person name="Itabashi T."/>
            <person name="Ichinose T.M."/>
            <person name="Onuma R."/>
            <person name="Fujiwara T."/>
            <person name="Yamashita S."/>
            <person name="Jong L.W."/>
            <person name="Tomita R."/>
            <person name="Iwane A.H."/>
            <person name="Miyagishima S.Y."/>
        </authorList>
    </citation>
    <scope>NUCLEOTIDE SEQUENCE</scope>
    <source>
        <strain evidence="15">NBRC 102759</strain>
    </source>
</reference>
<evidence type="ECO:0000256" key="5">
    <source>
        <dbReference type="ARBA" id="ARBA00022840"/>
    </source>
</evidence>
<dbReference type="Pfam" id="PF13361">
    <property type="entry name" value="UvrD_C"/>
    <property type="match status" value="1"/>
</dbReference>
<dbReference type="Gene3D" id="3.40.50.300">
    <property type="entry name" value="P-loop containing nucleotide triphosphate hydrolases"/>
    <property type="match status" value="3"/>
</dbReference>
<feature type="domain" description="UvrD-like helicase C-terminal" evidence="14">
    <location>
        <begin position="308"/>
        <end position="650"/>
    </location>
</feature>
<keyword evidence="7" id="KW-0413">Isomerase</keyword>
<dbReference type="GO" id="GO:0016787">
    <property type="term" value="F:hydrolase activity"/>
    <property type="evidence" value="ECO:0007669"/>
    <property type="project" value="UniProtKB-UniRule"/>
</dbReference>
<dbReference type="AlphaFoldDB" id="A0A9C7Q0Y0"/>
<comment type="similarity">
    <text evidence="1">Belongs to the helicase family. UvrD subfamily.</text>
</comment>
<evidence type="ECO:0000313" key="16">
    <source>
        <dbReference type="Proteomes" id="UP001061958"/>
    </source>
</evidence>
<proteinExistence type="inferred from homology"/>
<dbReference type="GO" id="GO:0043138">
    <property type="term" value="F:3'-5' DNA helicase activity"/>
    <property type="evidence" value="ECO:0007669"/>
    <property type="project" value="UniProtKB-EC"/>
</dbReference>
<evidence type="ECO:0000259" key="14">
    <source>
        <dbReference type="PROSITE" id="PS51217"/>
    </source>
</evidence>
<dbReference type="InterPro" id="IPR014016">
    <property type="entry name" value="UvrD-like_ATP-bd"/>
</dbReference>
<dbReference type="Gene3D" id="1.10.10.160">
    <property type="match status" value="1"/>
</dbReference>
<dbReference type="GO" id="GO:0003677">
    <property type="term" value="F:DNA binding"/>
    <property type="evidence" value="ECO:0007669"/>
    <property type="project" value="UniProtKB-KW"/>
</dbReference>
<keyword evidence="4 11" id="KW-0347">Helicase</keyword>
<evidence type="ECO:0000256" key="12">
    <source>
        <dbReference type="SAM" id="MobiDB-lite"/>
    </source>
</evidence>
<evidence type="ECO:0000256" key="4">
    <source>
        <dbReference type="ARBA" id="ARBA00022806"/>
    </source>
</evidence>
<dbReference type="Proteomes" id="UP001061958">
    <property type="component" value="Unassembled WGS sequence"/>
</dbReference>
<name>A0A9C7Q0Y0_9RHOD</name>
<dbReference type="InterPro" id="IPR013986">
    <property type="entry name" value="DExx_box_DNA_helicase_dom_sf"/>
</dbReference>
<evidence type="ECO:0000256" key="1">
    <source>
        <dbReference type="ARBA" id="ARBA00009922"/>
    </source>
</evidence>
<feature type="region of interest" description="Disordered" evidence="12">
    <location>
        <begin position="741"/>
        <end position="766"/>
    </location>
</feature>
<comment type="caution">
    <text evidence="15">The sequence shown here is derived from an EMBL/GenBank/DDBJ whole genome shotgun (WGS) entry which is preliminary data.</text>
</comment>